<name>A0A9E7SKD6_9CAUD</name>
<sequence>MTAKTTKKASVTPIDQFHTRAKSGEGVNVPLMLPDGSPTEHWLKVRGVDSDEYRRADSRARRRAIDIAQEKDDAKREDLIEDTKLDVLSVLVADWSFDRPCEPAEVKEFLREAPQVADLVDRTAYKRALFFAKSSTPSSPTA</sequence>
<keyword evidence="3" id="KW-1185">Reference proteome</keyword>
<evidence type="ECO:0000313" key="3">
    <source>
        <dbReference type="Proteomes" id="UP001057102"/>
    </source>
</evidence>
<evidence type="ECO:0000313" key="2">
    <source>
        <dbReference type="EMBL" id="USN14409.1"/>
    </source>
</evidence>
<accession>A0A9E7SKD6</accession>
<organism evidence="2 3">
    <name type="scientific">Janthinobacterium phage vB_JliS-Donnerlittchen</name>
    <dbReference type="NCBI Taxonomy" id="2948610"/>
    <lineage>
        <taxon>Viruses</taxon>
        <taxon>Duplodnaviria</taxon>
        <taxon>Heunggongvirae</taxon>
        <taxon>Uroviricota</taxon>
        <taxon>Caudoviricetes</taxon>
        <taxon>Mesyanzhinovviridae</taxon>
        <taxon>Bradleyvirinae</taxon>
        <taxon>Donnerlittchenvirus</taxon>
        <taxon>Donnerlittchenvirus donnerlittchenvirus</taxon>
    </lineage>
</organism>
<reference evidence="2" key="1">
    <citation type="submission" date="2022-05" db="EMBL/GenBank/DDBJ databases">
        <authorList>
            <person name="Friedrich I."/>
            <person name="Poehlein A."/>
            <person name="Schneider D."/>
            <person name="Hertel R."/>
            <person name="Daniel R."/>
        </authorList>
    </citation>
    <scope>NUCLEOTIDE SEQUENCE</scope>
</reference>
<feature type="region of interest" description="Disordered" evidence="1">
    <location>
        <begin position="1"/>
        <end position="29"/>
    </location>
</feature>
<protein>
    <recommendedName>
        <fullName evidence="4">Tail assembly chaperone</fullName>
    </recommendedName>
</protein>
<evidence type="ECO:0008006" key="4">
    <source>
        <dbReference type="Google" id="ProtNLM"/>
    </source>
</evidence>
<proteinExistence type="predicted"/>
<gene>
    <name evidence="2" type="ORF">DONNERLITTCHEN_00080</name>
</gene>
<dbReference type="Proteomes" id="UP001057102">
    <property type="component" value="Segment"/>
</dbReference>
<dbReference type="EMBL" id="ON529854">
    <property type="protein sequence ID" value="USN14409.1"/>
    <property type="molecule type" value="Genomic_DNA"/>
</dbReference>
<evidence type="ECO:0000256" key="1">
    <source>
        <dbReference type="SAM" id="MobiDB-lite"/>
    </source>
</evidence>